<dbReference type="InterPro" id="IPR023827">
    <property type="entry name" value="Peptidase_S8_Asp-AS"/>
</dbReference>
<keyword evidence="3 5" id="KW-0378">Hydrolase</keyword>
<dbReference type="PROSITE" id="PS00138">
    <property type="entry name" value="SUBTILASE_SER"/>
    <property type="match status" value="1"/>
</dbReference>
<dbReference type="InterPro" id="IPR041365">
    <property type="entry name" value="CspB_prodomain"/>
</dbReference>
<evidence type="ECO:0000256" key="6">
    <source>
        <dbReference type="RuleBase" id="RU003355"/>
    </source>
</evidence>
<dbReference type="Gene3D" id="2.60.120.1290">
    <property type="match status" value="1"/>
</dbReference>
<gene>
    <name evidence="9" type="ORF">F130042H8_28060</name>
</gene>
<comment type="caution">
    <text evidence="9">The sequence shown here is derived from an EMBL/GenBank/DDBJ whole genome shotgun (WGS) entry which is preliminary data.</text>
</comment>
<evidence type="ECO:0008006" key="11">
    <source>
        <dbReference type="Google" id="ProtNLM"/>
    </source>
</evidence>
<feature type="domain" description="Peptidase S8/S53" evidence="7">
    <location>
        <begin position="139"/>
        <end position="330"/>
    </location>
</feature>
<keyword evidence="2 5" id="KW-0645">Protease</keyword>
<dbReference type="SUPFAM" id="SSF52743">
    <property type="entry name" value="Subtilisin-like"/>
    <property type="match status" value="1"/>
</dbReference>
<sequence>MDVVDQKRENLLNLALSATQEERLKSENLEVGYDPADKTWELILRYSGNLDRLREMSARGVEVHELLNGYAVARVPEGMLDAVSNLSEIQYVEKPKRLFFAIHMARAASCLSGIQERAGARQTTGRLRLINGLDQGLSGRGVIVGIIDSGIDYFHPDFRNEDGSTRILYLWDQDRGQVYEKEDINRALEAYDGRITDQEEAPLNQGNRTAALAVVPSADSSGHGTAVAAIAAGNGRESGGVYRGVAYESELIIVKLGTPPADSFPHTTQLMEALDFVIKQAASLNRPAAVNLSFGNTYGSHDGTSLLETFMNEAANYSRNVIVAGTGNEGAAAGHTSGRLTEGRFEDIELSAAPFETSFSVQLWKSYADQFTITIIAPDGRSIGPLEERLGPQRAEYGKTRILIYYGKPSPYSRAQEVFFDFIPLGDYVDSGIWTFRLTPVRLVTGVYDFWLPSGRILNPSTRFLRPVPDTTLTIPSTAAGIISVGAYNDSTLAYADFSGRGFTRQTRQVKPDLAAPGVDIITARAQGGYGAVTGTSFAAPFVTGSAALLMQWGIIDGQDPFLYGEKVKAYLIRGARPLPGHALWPNEQLGYGALCVRDSLPL</sequence>
<accession>A0ABQ0B0G5</accession>
<dbReference type="Gene3D" id="3.30.70.2980">
    <property type="match status" value="1"/>
</dbReference>
<evidence type="ECO:0000256" key="5">
    <source>
        <dbReference type="PROSITE-ProRule" id="PRU01240"/>
    </source>
</evidence>
<feature type="active site" description="Charge relay system" evidence="5">
    <location>
        <position position="537"/>
    </location>
</feature>
<dbReference type="InterPro" id="IPR050131">
    <property type="entry name" value="Peptidase_S8_subtilisin-like"/>
</dbReference>
<dbReference type="PRINTS" id="PR00723">
    <property type="entry name" value="SUBTILISIN"/>
</dbReference>
<feature type="domain" description="Peptidase S8/S53" evidence="7">
    <location>
        <begin position="471"/>
        <end position="593"/>
    </location>
</feature>
<dbReference type="EMBL" id="BAABXL010000001">
    <property type="protein sequence ID" value="GAA6269746.1"/>
    <property type="molecule type" value="Genomic_DNA"/>
</dbReference>
<dbReference type="RefSeq" id="WP_390470488.1">
    <property type="nucleotide sequence ID" value="NZ_BAABXL010000001.1"/>
</dbReference>
<protein>
    <recommendedName>
        <fullName evidence="11">Peptidase S8</fullName>
    </recommendedName>
</protein>
<keyword evidence="10" id="KW-1185">Reference proteome</keyword>
<evidence type="ECO:0000256" key="4">
    <source>
        <dbReference type="ARBA" id="ARBA00022825"/>
    </source>
</evidence>
<dbReference type="Pfam" id="PF18425">
    <property type="entry name" value="CspB_prodomain"/>
    <property type="match status" value="1"/>
</dbReference>
<feature type="active site" description="Charge relay system" evidence="5">
    <location>
        <position position="223"/>
    </location>
</feature>
<dbReference type="PROSITE" id="PS51892">
    <property type="entry name" value="SUBTILASE"/>
    <property type="match status" value="1"/>
</dbReference>
<dbReference type="InterPro" id="IPR036852">
    <property type="entry name" value="Peptidase_S8/S53_dom_sf"/>
</dbReference>
<evidence type="ECO:0000259" key="8">
    <source>
        <dbReference type="Pfam" id="PF18425"/>
    </source>
</evidence>
<comment type="similarity">
    <text evidence="1 5 6">Belongs to the peptidase S8 family.</text>
</comment>
<evidence type="ECO:0000256" key="2">
    <source>
        <dbReference type="ARBA" id="ARBA00022670"/>
    </source>
</evidence>
<dbReference type="CDD" id="cd07478">
    <property type="entry name" value="Peptidases_S8_CspA-like"/>
    <property type="match status" value="1"/>
</dbReference>
<reference evidence="9 10" key="1">
    <citation type="submission" date="2024-04" db="EMBL/GenBank/DDBJ databases">
        <title>Defined microbial consortia suppress multidrug-resistant proinflammatory Enterobacteriaceae via ecological control.</title>
        <authorList>
            <person name="Furuichi M."/>
            <person name="Kawaguchi T."/>
            <person name="Pust M."/>
            <person name="Yasuma K."/>
            <person name="Plichta D."/>
            <person name="Hasegawa N."/>
            <person name="Ohya T."/>
            <person name="Bhattarai S."/>
            <person name="Sasajima S."/>
            <person name="Aoto Y."/>
            <person name="Tuganbaev T."/>
            <person name="Yaginuma M."/>
            <person name="Ueda M."/>
            <person name="Okahashi N."/>
            <person name="Amafuji K."/>
            <person name="Kiridooshi Y."/>
            <person name="Sugita K."/>
            <person name="Strazar M."/>
            <person name="Skelly A."/>
            <person name="Suda W."/>
            <person name="Hattori M."/>
            <person name="Nakamoto N."/>
            <person name="Caballero S."/>
            <person name="Norman J."/>
            <person name="Olle B."/>
            <person name="Tanoue T."/>
            <person name="Arita M."/>
            <person name="Bucci V."/>
            <person name="Atarashi K."/>
            <person name="Xavier R."/>
            <person name="Honda K."/>
        </authorList>
    </citation>
    <scope>NUCLEOTIDE SEQUENCE [LARGE SCALE GENOMIC DNA]</scope>
    <source>
        <strain evidence="10">f13</strain>
    </source>
</reference>
<dbReference type="Proteomes" id="UP001600894">
    <property type="component" value="Unassembled WGS sequence"/>
</dbReference>
<dbReference type="InterPro" id="IPR015500">
    <property type="entry name" value="Peptidase_S8_subtilisin-rel"/>
</dbReference>
<evidence type="ECO:0000313" key="9">
    <source>
        <dbReference type="EMBL" id="GAA6269746.1"/>
    </source>
</evidence>
<dbReference type="InterPro" id="IPR023828">
    <property type="entry name" value="Peptidase_S8_Ser-AS"/>
</dbReference>
<keyword evidence="4 5" id="KW-0720">Serine protease</keyword>
<evidence type="ECO:0000313" key="10">
    <source>
        <dbReference type="Proteomes" id="UP001600894"/>
    </source>
</evidence>
<dbReference type="PANTHER" id="PTHR43806:SF11">
    <property type="entry name" value="CEREVISIN-RELATED"/>
    <property type="match status" value="1"/>
</dbReference>
<evidence type="ECO:0000259" key="7">
    <source>
        <dbReference type="Pfam" id="PF00082"/>
    </source>
</evidence>
<organism evidence="9 10">
    <name type="scientific">Enterocloster alcoholdehydrogenati</name>
    <dbReference type="NCBI Taxonomy" id="2547410"/>
    <lineage>
        <taxon>Bacteria</taxon>
        <taxon>Bacillati</taxon>
        <taxon>Bacillota</taxon>
        <taxon>Clostridia</taxon>
        <taxon>Lachnospirales</taxon>
        <taxon>Lachnospiraceae</taxon>
        <taxon>Enterocloster</taxon>
    </lineage>
</organism>
<dbReference type="Pfam" id="PF00082">
    <property type="entry name" value="Peptidase_S8"/>
    <property type="match status" value="2"/>
</dbReference>
<dbReference type="InterPro" id="IPR000209">
    <property type="entry name" value="Peptidase_S8/S53_dom"/>
</dbReference>
<feature type="active site" description="Charge relay system" evidence="5">
    <location>
        <position position="148"/>
    </location>
</feature>
<feature type="domain" description="Csp protease B prodomain" evidence="8">
    <location>
        <begin position="6"/>
        <end position="96"/>
    </location>
</feature>
<dbReference type="Gene3D" id="3.40.50.200">
    <property type="entry name" value="Peptidase S8/S53 domain"/>
    <property type="match status" value="1"/>
</dbReference>
<dbReference type="InterPro" id="IPR034045">
    <property type="entry name" value="Pep_S8_CspA-like"/>
</dbReference>
<dbReference type="PROSITE" id="PS00136">
    <property type="entry name" value="SUBTILASE_ASP"/>
    <property type="match status" value="1"/>
</dbReference>
<evidence type="ECO:0000256" key="3">
    <source>
        <dbReference type="ARBA" id="ARBA00022801"/>
    </source>
</evidence>
<name>A0ABQ0B0G5_9FIRM</name>
<evidence type="ECO:0000256" key="1">
    <source>
        <dbReference type="ARBA" id="ARBA00011073"/>
    </source>
</evidence>
<proteinExistence type="inferred from homology"/>
<dbReference type="PANTHER" id="PTHR43806">
    <property type="entry name" value="PEPTIDASE S8"/>
    <property type="match status" value="1"/>
</dbReference>